<protein>
    <submittedName>
        <fullName evidence="3">NACHT domain-containing protein</fullName>
    </submittedName>
</protein>
<dbReference type="Pfam" id="PF05729">
    <property type="entry name" value="NACHT"/>
    <property type="match status" value="1"/>
</dbReference>
<dbReference type="Gene3D" id="3.40.50.300">
    <property type="entry name" value="P-loop containing nucleotide triphosphate hydrolases"/>
    <property type="match status" value="1"/>
</dbReference>
<dbReference type="Proteomes" id="UP000432015">
    <property type="component" value="Unassembled WGS sequence"/>
</dbReference>
<evidence type="ECO:0000313" key="3">
    <source>
        <dbReference type="EMBL" id="MUN41629.1"/>
    </source>
</evidence>
<accession>A0A7K1LB27</accession>
<feature type="transmembrane region" description="Helical" evidence="1">
    <location>
        <begin position="200"/>
        <end position="223"/>
    </location>
</feature>
<organism evidence="3 4">
    <name type="scientific">Actinomadura litoris</name>
    <dbReference type="NCBI Taxonomy" id="2678616"/>
    <lineage>
        <taxon>Bacteria</taxon>
        <taxon>Bacillati</taxon>
        <taxon>Actinomycetota</taxon>
        <taxon>Actinomycetes</taxon>
        <taxon>Streptosporangiales</taxon>
        <taxon>Thermomonosporaceae</taxon>
        <taxon>Actinomadura</taxon>
    </lineage>
</organism>
<evidence type="ECO:0000313" key="4">
    <source>
        <dbReference type="Proteomes" id="UP000432015"/>
    </source>
</evidence>
<feature type="transmembrane region" description="Helical" evidence="1">
    <location>
        <begin position="531"/>
        <end position="553"/>
    </location>
</feature>
<feature type="transmembrane region" description="Helical" evidence="1">
    <location>
        <begin position="581"/>
        <end position="605"/>
    </location>
</feature>
<sequence>MIGLRPGRLRPFVDVVPVVAGEEPRMAGMRNGRAWWPWLVLLAAVAGVLVLAAVTFAPLTGRDGLQVSANRAQLTGGFVLAAAVPLISVWWWARRRTRELAARAVPAPDALMSAKELLAELVAEQWKDEARLRSLDDPDPIPVRWRAPASSEHTPAIMDHPALIDPTAASTPGGGLWWTASSADIAALTTRFRRTRRRRLVILGGPGAGKTTLAVQLLLHLLATRPQHPGEPVPVLLPIAGWDTERHPRLHDWLTERLLADYPALRAPGLGEEVVRALAARGHLLPVLDGMDELPLPAQAAVIGALNRSLGGEDQLILTSRTAEFTQAVTQAGDVITSAAVLEPRPLDPAAAAEHLETCLPPAPGPTWQHTLTALRHAPPPGQRPPGHPAAALAEVTQTPLGLWLLRAVYLTPRTDPSPLTDPARFPTADALKAHLLDQLVPALITTRPPSGNPADPFRPRRRHDPAKARRWLGYLAHHLTHQPGPAGTGTGTRDLAWWRLAATTPTTRITLALLPTAGELTVELALGSPLGLAFGLPFGLVLGLMGGLFIFATARTWAHDRPGYANLRVRQRTTELLRELAARLVGGLLLGLVLGLAVGLAAMLGTDLAGGLATPVKDGLAGALATVLADGLTQWAQTPAHTRHAQTPWATGTPTGP</sequence>
<dbReference type="RefSeq" id="WP_156220802.1">
    <property type="nucleotide sequence ID" value="NZ_WOFH01000015.1"/>
</dbReference>
<dbReference type="InterPro" id="IPR027417">
    <property type="entry name" value="P-loop_NTPase"/>
</dbReference>
<evidence type="ECO:0000256" key="1">
    <source>
        <dbReference type="SAM" id="Phobius"/>
    </source>
</evidence>
<proteinExistence type="predicted"/>
<name>A0A7K1LB27_9ACTN</name>
<dbReference type="AlphaFoldDB" id="A0A7K1LB27"/>
<comment type="caution">
    <text evidence="3">The sequence shown here is derived from an EMBL/GenBank/DDBJ whole genome shotgun (WGS) entry which is preliminary data.</text>
</comment>
<reference evidence="3 4" key="1">
    <citation type="submission" date="2019-11" db="EMBL/GenBank/DDBJ databases">
        <authorList>
            <person name="Cao P."/>
        </authorList>
    </citation>
    <scope>NUCLEOTIDE SEQUENCE [LARGE SCALE GENOMIC DNA]</scope>
    <source>
        <strain evidence="3 4">NEAU-AAG5</strain>
    </source>
</reference>
<keyword evidence="1" id="KW-0472">Membrane</keyword>
<keyword evidence="1" id="KW-0812">Transmembrane</keyword>
<dbReference type="InterPro" id="IPR007111">
    <property type="entry name" value="NACHT_NTPase"/>
</dbReference>
<dbReference type="SUPFAM" id="SSF52540">
    <property type="entry name" value="P-loop containing nucleoside triphosphate hydrolases"/>
    <property type="match status" value="1"/>
</dbReference>
<feature type="transmembrane region" description="Helical" evidence="1">
    <location>
        <begin position="35"/>
        <end position="60"/>
    </location>
</feature>
<gene>
    <name evidence="3" type="ORF">GNZ18_34325</name>
</gene>
<evidence type="ECO:0000259" key="2">
    <source>
        <dbReference type="Pfam" id="PF05729"/>
    </source>
</evidence>
<feature type="transmembrane region" description="Helical" evidence="1">
    <location>
        <begin position="72"/>
        <end position="93"/>
    </location>
</feature>
<dbReference type="EMBL" id="WOFH01000015">
    <property type="protein sequence ID" value="MUN41629.1"/>
    <property type="molecule type" value="Genomic_DNA"/>
</dbReference>
<feature type="domain" description="NACHT" evidence="2">
    <location>
        <begin position="198"/>
        <end position="355"/>
    </location>
</feature>
<keyword evidence="1" id="KW-1133">Transmembrane helix</keyword>
<keyword evidence="4" id="KW-1185">Reference proteome</keyword>